<organism evidence="1 2">
    <name type="scientific">Lithospermum erythrorhizon</name>
    <name type="common">Purple gromwell</name>
    <name type="synonym">Lithospermum officinale var. erythrorhizon</name>
    <dbReference type="NCBI Taxonomy" id="34254"/>
    <lineage>
        <taxon>Eukaryota</taxon>
        <taxon>Viridiplantae</taxon>
        <taxon>Streptophyta</taxon>
        <taxon>Embryophyta</taxon>
        <taxon>Tracheophyta</taxon>
        <taxon>Spermatophyta</taxon>
        <taxon>Magnoliopsida</taxon>
        <taxon>eudicotyledons</taxon>
        <taxon>Gunneridae</taxon>
        <taxon>Pentapetalae</taxon>
        <taxon>asterids</taxon>
        <taxon>lamiids</taxon>
        <taxon>Boraginales</taxon>
        <taxon>Boraginaceae</taxon>
        <taxon>Boraginoideae</taxon>
        <taxon>Lithospermeae</taxon>
        <taxon>Lithospermum</taxon>
    </lineage>
</organism>
<evidence type="ECO:0000313" key="1">
    <source>
        <dbReference type="EMBL" id="GAA0183588.1"/>
    </source>
</evidence>
<protein>
    <submittedName>
        <fullName evidence="1">Uncharacterized protein</fullName>
    </submittedName>
</protein>
<gene>
    <name evidence="1" type="ORF">LIER_30971</name>
</gene>
<evidence type="ECO:0000313" key="2">
    <source>
        <dbReference type="Proteomes" id="UP001454036"/>
    </source>
</evidence>
<comment type="caution">
    <text evidence="1">The sequence shown here is derived from an EMBL/GenBank/DDBJ whole genome shotgun (WGS) entry which is preliminary data.</text>
</comment>
<name>A0AAV3RPF3_LITER</name>
<dbReference type="Proteomes" id="UP001454036">
    <property type="component" value="Unassembled WGS sequence"/>
</dbReference>
<reference evidence="1 2" key="1">
    <citation type="submission" date="2024-01" db="EMBL/GenBank/DDBJ databases">
        <title>The complete chloroplast genome sequence of Lithospermum erythrorhizon: insights into the phylogenetic relationship among Boraginaceae species and the maternal lineages of purple gromwells.</title>
        <authorList>
            <person name="Okada T."/>
            <person name="Watanabe K."/>
        </authorList>
    </citation>
    <scope>NUCLEOTIDE SEQUENCE [LARGE SCALE GENOMIC DNA]</scope>
</reference>
<dbReference type="EMBL" id="BAABME010011329">
    <property type="protein sequence ID" value="GAA0183588.1"/>
    <property type="molecule type" value="Genomic_DNA"/>
</dbReference>
<accession>A0AAV3RPF3</accession>
<dbReference type="AlphaFoldDB" id="A0AAV3RPF3"/>
<proteinExistence type="predicted"/>
<keyword evidence="2" id="KW-1185">Reference proteome</keyword>
<sequence>MGDLPTNTIFATGLVCDLCTPLTQTDYLRARDQARLEDFSRELVENERLMQAYRITPPSPTPFFIATNRRHLQKSIVYALQLHQDHMAAEVHHLEEAIDPAEQLRDSPWNLESALSRELEYLERLISILD</sequence>